<evidence type="ECO:0000313" key="2">
    <source>
        <dbReference type="Proteomes" id="UP001313282"/>
    </source>
</evidence>
<keyword evidence="2" id="KW-1185">Reference proteome</keyword>
<sequence length="334" mass="37806">MMAKSNTKSKKQQLQAATDRAILIDLIWLGEELRPEAWDSKDDYFFYKCSYQPASKNRKDQKDHESENFYPPPIGFRLDIGNPRWEVDAYRVHIGYVEGHNHDLKNIKSACDWYASETITAATHAVDVDSPWQVRKICSAATSKFLPPKANNPEGKITMMLIICRDGMEKDNAKANKRPQSTSRFFDFSSNPSYLKRKEDSFDRPLATFIYKISFQEIKEEPAPKDLLQLKAGDNAGAVLDPVPGSVAPGIGKDLRDRAEIHGEDTEKQLSSLGSNTVGQPTPVQIDEDIQRMTPHEKDREIMRLRELVAAMQYPKESDIGNLKFSKGILDIGL</sequence>
<accession>A0AAN8RJY0</accession>
<evidence type="ECO:0000313" key="1">
    <source>
        <dbReference type="EMBL" id="KAK6348654.1"/>
    </source>
</evidence>
<dbReference type="EMBL" id="JAVHNR010000003">
    <property type="protein sequence ID" value="KAK6348654.1"/>
    <property type="molecule type" value="Genomic_DNA"/>
</dbReference>
<gene>
    <name evidence="1" type="ORF">TWF718_006442</name>
</gene>
<reference evidence="1 2" key="1">
    <citation type="submission" date="2019-10" db="EMBL/GenBank/DDBJ databases">
        <authorList>
            <person name="Palmer J.M."/>
        </authorList>
    </citation>
    <scope>NUCLEOTIDE SEQUENCE [LARGE SCALE GENOMIC DNA]</scope>
    <source>
        <strain evidence="1 2">TWF718</strain>
    </source>
</reference>
<dbReference type="AlphaFoldDB" id="A0AAN8RJY0"/>
<proteinExistence type="predicted"/>
<comment type="caution">
    <text evidence="1">The sequence shown here is derived from an EMBL/GenBank/DDBJ whole genome shotgun (WGS) entry which is preliminary data.</text>
</comment>
<name>A0AAN8RJY0_9PEZI</name>
<protein>
    <submittedName>
        <fullName evidence="1">Uncharacterized protein</fullName>
    </submittedName>
</protein>
<dbReference type="Proteomes" id="UP001313282">
    <property type="component" value="Unassembled WGS sequence"/>
</dbReference>
<organism evidence="1 2">
    <name type="scientific">Orbilia javanica</name>
    <dbReference type="NCBI Taxonomy" id="47235"/>
    <lineage>
        <taxon>Eukaryota</taxon>
        <taxon>Fungi</taxon>
        <taxon>Dikarya</taxon>
        <taxon>Ascomycota</taxon>
        <taxon>Pezizomycotina</taxon>
        <taxon>Orbiliomycetes</taxon>
        <taxon>Orbiliales</taxon>
        <taxon>Orbiliaceae</taxon>
        <taxon>Orbilia</taxon>
    </lineage>
</organism>